<proteinExistence type="predicted"/>
<organism evidence="2">
    <name type="scientific">bioreactor metagenome</name>
    <dbReference type="NCBI Taxonomy" id="1076179"/>
    <lineage>
        <taxon>unclassified sequences</taxon>
        <taxon>metagenomes</taxon>
        <taxon>ecological metagenomes</taxon>
    </lineage>
</organism>
<evidence type="ECO:0000313" key="2">
    <source>
        <dbReference type="EMBL" id="MPN03356.1"/>
    </source>
</evidence>
<gene>
    <name evidence="2" type="ORF">SDC9_150584</name>
</gene>
<dbReference type="AlphaFoldDB" id="A0A645EPI2"/>
<feature type="compositionally biased region" description="Basic and acidic residues" evidence="1">
    <location>
        <begin position="60"/>
        <end position="71"/>
    </location>
</feature>
<comment type="caution">
    <text evidence="2">The sequence shown here is derived from an EMBL/GenBank/DDBJ whole genome shotgun (WGS) entry which is preliminary data.</text>
</comment>
<name>A0A645EPI2_9ZZZZ</name>
<reference evidence="2" key="1">
    <citation type="submission" date="2019-08" db="EMBL/GenBank/DDBJ databases">
        <authorList>
            <person name="Kucharzyk K."/>
            <person name="Murdoch R.W."/>
            <person name="Higgins S."/>
            <person name="Loffler F."/>
        </authorList>
    </citation>
    <scope>NUCLEOTIDE SEQUENCE</scope>
</reference>
<protein>
    <submittedName>
        <fullName evidence="2">Uncharacterized protein</fullName>
    </submittedName>
</protein>
<sequence>MRKAMAMPNMQDTLVAASDLVNMRDFAGAVSCNLNNKKRGGALASLPQKGFGPTGVSDPSSREHEKTAALT</sequence>
<accession>A0A645EPI2</accession>
<evidence type="ECO:0000256" key="1">
    <source>
        <dbReference type="SAM" id="MobiDB-lite"/>
    </source>
</evidence>
<dbReference type="EMBL" id="VSSQ01049277">
    <property type="protein sequence ID" value="MPN03356.1"/>
    <property type="molecule type" value="Genomic_DNA"/>
</dbReference>
<feature type="region of interest" description="Disordered" evidence="1">
    <location>
        <begin position="39"/>
        <end position="71"/>
    </location>
</feature>